<dbReference type="AlphaFoldDB" id="A0AAW3QY58"/>
<sequence length="174" mass="20029">MFQMPGPRVMRLGIGQKSNLVQNCTVCPLQFFILVKMRRNLSVFFRKKENASKNCLNRVLNKSLENTINPVTCNFAIGIRSQKNRIRRRSFGDICHGVTSCLTGTRYGRRIGNRHSFQFEWQAVGERMRPVISFVGCVVDPENDPVRKVLLRRQGEKAGDNMFLFITHGDRHNS</sequence>
<gene>
    <name evidence="1" type="ORF">AD941_07075</name>
</gene>
<reference evidence="1 2" key="1">
    <citation type="submission" date="2015-06" db="EMBL/GenBank/DDBJ databases">
        <title>Improved classification and identification of acetic acid bacteria using matrix-assisted laser desorption/ionization time-of-flight mass spectrometry; Gluconobacter nephelii and Gluconobacter uchimurae are later heterotypic synonyms of Gluconobacter japonicus and Gluconobacter oxydans, respectively.</title>
        <authorList>
            <person name="Li L."/>
            <person name="Cleenwerck I."/>
            <person name="De Vuyst L."/>
            <person name="Vandamme P."/>
        </authorList>
    </citation>
    <scope>NUCLEOTIDE SEQUENCE [LARGE SCALE GENOMIC DNA]</scope>
    <source>
        <strain evidence="1 2">LMG 1356</strain>
    </source>
</reference>
<evidence type="ECO:0000313" key="1">
    <source>
        <dbReference type="EMBL" id="KXV38178.1"/>
    </source>
</evidence>
<dbReference type="EMBL" id="LHZN01000127">
    <property type="protein sequence ID" value="KXV38178.1"/>
    <property type="molecule type" value="Genomic_DNA"/>
</dbReference>
<proteinExistence type="predicted"/>
<evidence type="ECO:0000313" key="2">
    <source>
        <dbReference type="Proteomes" id="UP000075682"/>
    </source>
</evidence>
<accession>A0AAW3QY58</accession>
<protein>
    <submittedName>
        <fullName evidence="1">Uncharacterized protein</fullName>
    </submittedName>
</protein>
<name>A0AAW3QY58_9PROT</name>
<dbReference type="Proteomes" id="UP000075682">
    <property type="component" value="Unassembled WGS sequence"/>
</dbReference>
<organism evidence="1 2">
    <name type="scientific">Gluconobacter albidus</name>
    <dbReference type="NCBI Taxonomy" id="318683"/>
    <lineage>
        <taxon>Bacteria</taxon>
        <taxon>Pseudomonadati</taxon>
        <taxon>Pseudomonadota</taxon>
        <taxon>Alphaproteobacteria</taxon>
        <taxon>Acetobacterales</taxon>
        <taxon>Acetobacteraceae</taxon>
        <taxon>Gluconobacter</taxon>
    </lineage>
</organism>
<comment type="caution">
    <text evidence="1">The sequence shown here is derived from an EMBL/GenBank/DDBJ whole genome shotgun (WGS) entry which is preliminary data.</text>
</comment>